<dbReference type="AlphaFoldDB" id="A4J4B5"/>
<protein>
    <submittedName>
        <fullName evidence="2">Glycosyl transferase, family 2</fullName>
    </submittedName>
</protein>
<dbReference type="eggNOG" id="COG0457">
    <property type="taxonomic scope" value="Bacteria"/>
</dbReference>
<gene>
    <name evidence="2" type="ordered locus">Dred_1388</name>
</gene>
<dbReference type="Pfam" id="PF13181">
    <property type="entry name" value="TPR_8"/>
    <property type="match status" value="2"/>
</dbReference>
<dbReference type="SUPFAM" id="SSF48452">
    <property type="entry name" value="TPR-like"/>
    <property type="match status" value="1"/>
</dbReference>
<dbReference type="OrthoDB" id="9815923at2"/>
<dbReference type="InterPro" id="IPR011990">
    <property type="entry name" value="TPR-like_helical_dom_sf"/>
</dbReference>
<proteinExistence type="predicted"/>
<dbReference type="InterPro" id="IPR019734">
    <property type="entry name" value="TPR_rpt"/>
</dbReference>
<evidence type="ECO:0000259" key="1">
    <source>
        <dbReference type="Pfam" id="PF00535"/>
    </source>
</evidence>
<dbReference type="GO" id="GO:0016740">
    <property type="term" value="F:transferase activity"/>
    <property type="evidence" value="ECO:0007669"/>
    <property type="project" value="UniProtKB-KW"/>
</dbReference>
<keyword evidence="2" id="KW-0808">Transferase</keyword>
<dbReference type="CDD" id="cd02511">
    <property type="entry name" value="Beta4Glucosyltransferase"/>
    <property type="match status" value="1"/>
</dbReference>
<dbReference type="InterPro" id="IPR029044">
    <property type="entry name" value="Nucleotide-diphossugar_trans"/>
</dbReference>
<dbReference type="Gene3D" id="3.90.550.10">
    <property type="entry name" value="Spore Coat Polysaccharide Biosynthesis Protein SpsA, Chain A"/>
    <property type="match status" value="1"/>
</dbReference>
<dbReference type="InterPro" id="IPR001173">
    <property type="entry name" value="Glyco_trans_2-like"/>
</dbReference>
<dbReference type="PANTHER" id="PTHR43630">
    <property type="entry name" value="POLY-BETA-1,6-N-ACETYL-D-GLUCOSAMINE SYNTHASE"/>
    <property type="match status" value="1"/>
</dbReference>
<dbReference type="Gene3D" id="1.25.40.10">
    <property type="entry name" value="Tetratricopeptide repeat domain"/>
    <property type="match status" value="1"/>
</dbReference>
<dbReference type="Proteomes" id="UP000001556">
    <property type="component" value="Chromosome"/>
</dbReference>
<organism evidence="2 3">
    <name type="scientific">Desulforamulus reducens (strain ATCC BAA-1160 / DSM 100696 / MI-1)</name>
    <name type="common">Desulfotomaculum reducens</name>
    <dbReference type="NCBI Taxonomy" id="349161"/>
    <lineage>
        <taxon>Bacteria</taxon>
        <taxon>Bacillati</taxon>
        <taxon>Bacillota</taxon>
        <taxon>Clostridia</taxon>
        <taxon>Eubacteriales</taxon>
        <taxon>Peptococcaceae</taxon>
        <taxon>Desulforamulus</taxon>
    </lineage>
</organism>
<dbReference type="STRING" id="349161.Dred_1388"/>
<evidence type="ECO:0000313" key="2">
    <source>
        <dbReference type="EMBL" id="ABO49918.1"/>
    </source>
</evidence>
<reference evidence="2 3" key="1">
    <citation type="submission" date="2007-03" db="EMBL/GenBank/DDBJ databases">
        <title>Complete sequence of Desulfotomaculum reducens MI-1.</title>
        <authorList>
            <consortium name="US DOE Joint Genome Institute"/>
            <person name="Copeland A."/>
            <person name="Lucas S."/>
            <person name="Lapidus A."/>
            <person name="Barry K."/>
            <person name="Detter J.C."/>
            <person name="Glavina del Rio T."/>
            <person name="Hammon N."/>
            <person name="Israni S."/>
            <person name="Dalin E."/>
            <person name="Tice H."/>
            <person name="Pitluck S."/>
            <person name="Sims D."/>
            <person name="Brettin T."/>
            <person name="Bruce D."/>
            <person name="Han C."/>
            <person name="Tapia R."/>
            <person name="Schmutz J."/>
            <person name="Larimer F."/>
            <person name="Land M."/>
            <person name="Hauser L."/>
            <person name="Kyrpides N."/>
            <person name="Kim E."/>
            <person name="Tebo B.M."/>
            <person name="Richardson P."/>
        </authorList>
    </citation>
    <scope>NUCLEOTIDE SEQUENCE [LARGE SCALE GENOMIC DNA]</scope>
    <source>
        <strain evidence="2 3">MI-1</strain>
    </source>
</reference>
<dbReference type="CAZy" id="GT2">
    <property type="family name" value="Glycosyltransferase Family 2"/>
</dbReference>
<dbReference type="RefSeq" id="WP_011877738.1">
    <property type="nucleotide sequence ID" value="NC_009253.1"/>
</dbReference>
<dbReference type="SMART" id="SM00028">
    <property type="entry name" value="TPR"/>
    <property type="match status" value="4"/>
</dbReference>
<dbReference type="SUPFAM" id="SSF53448">
    <property type="entry name" value="Nucleotide-diphospho-sugar transferases"/>
    <property type="match status" value="1"/>
</dbReference>
<evidence type="ECO:0000313" key="3">
    <source>
        <dbReference type="Proteomes" id="UP000001556"/>
    </source>
</evidence>
<dbReference type="EMBL" id="CP000612">
    <property type="protein sequence ID" value="ABO49918.1"/>
    <property type="molecule type" value="Genomic_DNA"/>
</dbReference>
<feature type="domain" description="Glycosyltransferase 2-like" evidence="1">
    <location>
        <begin position="4"/>
        <end position="125"/>
    </location>
</feature>
<name>A4J4B5_DESRM</name>
<accession>A4J4B5</accession>
<dbReference type="Pfam" id="PF00535">
    <property type="entry name" value="Glycos_transf_2"/>
    <property type="match status" value="1"/>
</dbReference>
<dbReference type="KEGG" id="drm:Dred_1388"/>
<keyword evidence="3" id="KW-1185">Reference proteome</keyword>
<dbReference type="HOGENOM" id="CLU_023736_0_0_9"/>
<dbReference type="PANTHER" id="PTHR43630:SF2">
    <property type="entry name" value="GLYCOSYLTRANSFERASE"/>
    <property type="match status" value="1"/>
</dbReference>
<dbReference type="eggNOG" id="COG0463">
    <property type="taxonomic scope" value="Bacteria"/>
</dbReference>
<sequence>MITLCMIVKNEEHNLARCLNSVKDSVDEMIIVDTGSKDTTVDIAKQFDAKVYSYHWDDDFAAARNFSISKAIGDWILYLDADEELETNCCQRLKALANKPGIDGYFFQINNLSDSNDTIRHINVRMFKNKPEHRFEGRLHEQIMNSITSNGGLVVNSRINIFHYGYLSSEFIAKNKARRNYRINKRLVEEYPNQPFYLYNLAGAYINLDDLEGAAANYRKALEMVDLKALYAPNIFLSYISCLIKLGQLAEAVKYIEESKIYYPDYVDIHFLEGQLFSRLGHTERARLCFEKCLSLGEQTKGKYTSRTGVGSFLPLFELAQIYKTYGDIKKAIYYQTQGLKLKNNNIKDFITLAHLLYENKEYHLSGKLLAGLPNDKDELKIIYLKKSLTKILAAMQKYPHDPILNNWLIDIQKELLQNDY</sequence>